<reference evidence="1 2" key="1">
    <citation type="journal article" date="2021" name="Elife">
        <title>Chloroplast acquisition without the gene transfer in kleptoplastic sea slugs, Plakobranchus ocellatus.</title>
        <authorList>
            <person name="Maeda T."/>
            <person name="Takahashi S."/>
            <person name="Yoshida T."/>
            <person name="Shimamura S."/>
            <person name="Takaki Y."/>
            <person name="Nagai Y."/>
            <person name="Toyoda A."/>
            <person name="Suzuki Y."/>
            <person name="Arimoto A."/>
            <person name="Ishii H."/>
            <person name="Satoh N."/>
            <person name="Nishiyama T."/>
            <person name="Hasebe M."/>
            <person name="Maruyama T."/>
            <person name="Minagawa J."/>
            <person name="Obokata J."/>
            <person name="Shigenobu S."/>
        </authorList>
    </citation>
    <scope>NUCLEOTIDE SEQUENCE [LARGE SCALE GENOMIC DNA]</scope>
</reference>
<evidence type="ECO:0000313" key="1">
    <source>
        <dbReference type="EMBL" id="GFS09565.1"/>
    </source>
</evidence>
<dbReference type="EMBL" id="BMAT01013295">
    <property type="protein sequence ID" value="GFS09565.1"/>
    <property type="molecule type" value="Genomic_DNA"/>
</dbReference>
<organism evidence="1 2">
    <name type="scientific">Elysia marginata</name>
    <dbReference type="NCBI Taxonomy" id="1093978"/>
    <lineage>
        <taxon>Eukaryota</taxon>
        <taxon>Metazoa</taxon>
        <taxon>Spiralia</taxon>
        <taxon>Lophotrochozoa</taxon>
        <taxon>Mollusca</taxon>
        <taxon>Gastropoda</taxon>
        <taxon>Heterobranchia</taxon>
        <taxon>Euthyneura</taxon>
        <taxon>Panpulmonata</taxon>
        <taxon>Sacoglossa</taxon>
        <taxon>Placobranchoidea</taxon>
        <taxon>Plakobranchidae</taxon>
        <taxon>Elysia</taxon>
    </lineage>
</organism>
<comment type="caution">
    <text evidence="1">The sequence shown here is derived from an EMBL/GenBank/DDBJ whole genome shotgun (WGS) entry which is preliminary data.</text>
</comment>
<sequence>MSCGSSHAAYLQYGCRALVIACKGQESESFLSPSTSAGFGSSPGNVFVMDSQQANFESAKGACMFEESQPSVDELLLA</sequence>
<accession>A0AAV4IIN1</accession>
<name>A0AAV4IIN1_9GAST</name>
<protein>
    <submittedName>
        <fullName evidence="1">Uncharacterized protein</fullName>
    </submittedName>
</protein>
<dbReference type="Proteomes" id="UP000762676">
    <property type="component" value="Unassembled WGS sequence"/>
</dbReference>
<proteinExistence type="predicted"/>
<dbReference type="AlphaFoldDB" id="A0AAV4IIN1"/>
<gene>
    <name evidence="1" type="ORF">ElyMa_006624900</name>
</gene>
<keyword evidence="2" id="KW-1185">Reference proteome</keyword>
<evidence type="ECO:0000313" key="2">
    <source>
        <dbReference type="Proteomes" id="UP000762676"/>
    </source>
</evidence>